<evidence type="ECO:0000313" key="3">
    <source>
        <dbReference type="Proteomes" id="UP000887159"/>
    </source>
</evidence>
<reference evidence="2" key="1">
    <citation type="submission" date="2020-08" db="EMBL/GenBank/DDBJ databases">
        <title>Multicomponent nature underlies the extraordinary mechanical properties of spider dragline silk.</title>
        <authorList>
            <person name="Kono N."/>
            <person name="Nakamura H."/>
            <person name="Mori M."/>
            <person name="Yoshida Y."/>
            <person name="Ohtoshi R."/>
            <person name="Malay A.D."/>
            <person name="Moran D.A.P."/>
            <person name="Tomita M."/>
            <person name="Numata K."/>
            <person name="Arakawa K."/>
        </authorList>
    </citation>
    <scope>NUCLEOTIDE SEQUENCE</scope>
</reference>
<sequence>MRNKEDLKIRDLLMQELEEQYLDQRESMRQDAKRNILKIQAENKKTYNKKRKKTPEYQVGDLVAVQRAKFDGGLKLRTKFFGPYQITEVKPRDRYTVEKVRDHSGTNVTATSAHLMKYFSH</sequence>
<dbReference type="AlphaFoldDB" id="A0A8X6V9J9"/>
<dbReference type="EMBL" id="BMAU01021211">
    <property type="protein sequence ID" value="GFX99438.1"/>
    <property type="molecule type" value="Genomic_DNA"/>
</dbReference>
<keyword evidence="1" id="KW-0175">Coiled coil</keyword>
<gene>
    <name evidence="2" type="primary">Tf2-9_312</name>
    <name evidence="2" type="ORF">TNCV_1080821</name>
</gene>
<dbReference type="Proteomes" id="UP000887159">
    <property type="component" value="Unassembled WGS sequence"/>
</dbReference>
<evidence type="ECO:0000313" key="2">
    <source>
        <dbReference type="EMBL" id="GFX99438.1"/>
    </source>
</evidence>
<evidence type="ECO:0000256" key="1">
    <source>
        <dbReference type="SAM" id="Coils"/>
    </source>
</evidence>
<organism evidence="2 3">
    <name type="scientific">Trichonephila clavipes</name>
    <name type="common">Golden silk orbweaver</name>
    <name type="synonym">Nephila clavipes</name>
    <dbReference type="NCBI Taxonomy" id="2585209"/>
    <lineage>
        <taxon>Eukaryota</taxon>
        <taxon>Metazoa</taxon>
        <taxon>Ecdysozoa</taxon>
        <taxon>Arthropoda</taxon>
        <taxon>Chelicerata</taxon>
        <taxon>Arachnida</taxon>
        <taxon>Araneae</taxon>
        <taxon>Araneomorphae</taxon>
        <taxon>Entelegynae</taxon>
        <taxon>Araneoidea</taxon>
        <taxon>Nephilidae</taxon>
        <taxon>Trichonephila</taxon>
    </lineage>
</organism>
<proteinExistence type="predicted"/>
<keyword evidence="3" id="KW-1185">Reference proteome</keyword>
<protein>
    <submittedName>
        <fullName evidence="2">Transposon Tf2-9 polyprotein</fullName>
    </submittedName>
</protein>
<comment type="caution">
    <text evidence="2">The sequence shown here is derived from an EMBL/GenBank/DDBJ whole genome shotgun (WGS) entry which is preliminary data.</text>
</comment>
<name>A0A8X6V9J9_TRICX</name>
<accession>A0A8X6V9J9</accession>
<feature type="coiled-coil region" evidence="1">
    <location>
        <begin position="14"/>
        <end position="49"/>
    </location>
</feature>